<keyword evidence="12" id="KW-1185">Reference proteome</keyword>
<keyword evidence="8 10" id="KW-1133">Transmembrane helix</keyword>
<dbReference type="EC" id="7.-.-.-" evidence="10"/>
<dbReference type="InterPro" id="IPR011303">
    <property type="entry name" value="RnfD_bac"/>
</dbReference>
<comment type="cofactor">
    <cofactor evidence="10">
        <name>FMN</name>
        <dbReference type="ChEBI" id="CHEBI:58210"/>
    </cofactor>
</comment>
<feature type="transmembrane region" description="Helical" evidence="10">
    <location>
        <begin position="30"/>
        <end position="63"/>
    </location>
</feature>
<keyword evidence="4 10" id="KW-0288">FMN</keyword>
<accession>A0AAE3AG95</accession>
<reference evidence="11" key="1">
    <citation type="submission" date="2021-10" db="EMBL/GenBank/DDBJ databases">
        <title>Anaerobic single-cell dispensing facilitates the cultivation of human gut bacteria.</title>
        <authorList>
            <person name="Afrizal A."/>
        </authorList>
    </citation>
    <scope>NUCLEOTIDE SEQUENCE</scope>
    <source>
        <strain evidence="11">CLA-AA-H272</strain>
    </source>
</reference>
<evidence type="ECO:0000313" key="11">
    <source>
        <dbReference type="EMBL" id="MCC2129383.1"/>
    </source>
</evidence>
<evidence type="ECO:0000256" key="5">
    <source>
        <dbReference type="ARBA" id="ARBA00022692"/>
    </source>
</evidence>
<comment type="caution">
    <text evidence="10">Lacks conserved residue(s) required for the propagation of feature annotation.</text>
</comment>
<feature type="transmembrane region" description="Helical" evidence="10">
    <location>
        <begin position="129"/>
        <end position="148"/>
    </location>
</feature>
<keyword evidence="2 10" id="KW-0597">Phosphoprotein</keyword>
<dbReference type="PANTHER" id="PTHR30578">
    <property type="entry name" value="ELECTRON TRANSPORT COMPLEX PROTEIN RNFD"/>
    <property type="match status" value="1"/>
</dbReference>
<feature type="transmembrane region" description="Helical" evidence="10">
    <location>
        <begin position="249"/>
        <end position="267"/>
    </location>
</feature>
<organism evidence="11 12">
    <name type="scientific">Brotocaccenecus cirricatena</name>
    <dbReference type="NCBI Taxonomy" id="3064195"/>
    <lineage>
        <taxon>Bacteria</taxon>
        <taxon>Bacillati</taxon>
        <taxon>Bacillota</taxon>
        <taxon>Clostridia</taxon>
        <taxon>Eubacteriales</taxon>
        <taxon>Oscillospiraceae</taxon>
        <taxon>Brotocaccenecus</taxon>
    </lineage>
</organism>
<keyword evidence="5 10" id="KW-0812">Transmembrane</keyword>
<evidence type="ECO:0000256" key="8">
    <source>
        <dbReference type="ARBA" id="ARBA00022989"/>
    </source>
</evidence>
<evidence type="ECO:0000256" key="2">
    <source>
        <dbReference type="ARBA" id="ARBA00022553"/>
    </source>
</evidence>
<name>A0AAE3AG95_9FIRM</name>
<dbReference type="Proteomes" id="UP001199319">
    <property type="component" value="Unassembled WGS sequence"/>
</dbReference>
<evidence type="ECO:0000256" key="10">
    <source>
        <dbReference type="HAMAP-Rule" id="MF_00462"/>
    </source>
</evidence>
<dbReference type="RefSeq" id="WP_302928663.1">
    <property type="nucleotide sequence ID" value="NZ_JAJEPW010000018.1"/>
</dbReference>
<evidence type="ECO:0000256" key="7">
    <source>
        <dbReference type="ARBA" id="ARBA00022982"/>
    </source>
</evidence>
<dbReference type="GO" id="GO:0005886">
    <property type="term" value="C:plasma membrane"/>
    <property type="evidence" value="ECO:0007669"/>
    <property type="project" value="UniProtKB-SubCell"/>
</dbReference>
<comment type="function">
    <text evidence="10">Part of a membrane-bound complex that couples electron transfer with translocation of ions across the membrane.</text>
</comment>
<protein>
    <recommendedName>
        <fullName evidence="10">Ion-translocating oxidoreductase complex subunit D</fullName>
        <ecNumber evidence="10">7.-.-.-</ecNumber>
    </recommendedName>
    <alternativeName>
        <fullName evidence="10">Rnf electron transport complex subunit D</fullName>
    </alternativeName>
</protein>
<sequence length="339" mass="36392">MTDYKNLKLIASSSPHIRSNESTRTIMMDVIIAMIPALIMSVFVFGFRALALTLVSVAACVFWEWGYRKLLKKPQSIGDLSAVVTGMLLAFVCPPTLPYWMIIIGAFFAIVVVKQLFGGIGCNFMNPALVGRAVLLASYATAMTTWAVPMSKLSIFGSNADAVTSSTPLAIMKGGDLASLTSNYSVVDMFLGRIGGSLGEVSALMLLLGGVYLVIRKVISWHTPVAFIATVAVLCLISAPAGISAVDYMLYNVFGGGLMLGAIFMATDYATSPVTKPGQIIFGIGCGLLTCFIRRFGSYPEGVCYSILIMNCTTWLLDKYIRPSIYGAPKKEKKEAAAK</sequence>
<dbReference type="GO" id="GO:0055085">
    <property type="term" value="P:transmembrane transport"/>
    <property type="evidence" value="ECO:0007669"/>
    <property type="project" value="InterPro"/>
</dbReference>
<feature type="transmembrane region" description="Helical" evidence="10">
    <location>
        <begin position="225"/>
        <end position="243"/>
    </location>
</feature>
<comment type="caution">
    <text evidence="11">The sequence shown here is derived from an EMBL/GenBank/DDBJ whole genome shotgun (WGS) entry which is preliminary data.</text>
</comment>
<dbReference type="AlphaFoldDB" id="A0AAE3AG95"/>
<evidence type="ECO:0000256" key="4">
    <source>
        <dbReference type="ARBA" id="ARBA00022643"/>
    </source>
</evidence>
<comment type="subcellular location">
    <subcellularLocation>
        <location evidence="10">Cell membrane</location>
        <topology evidence="10">Multi-pass membrane protein</topology>
    </subcellularLocation>
</comment>
<keyword evidence="1 10" id="KW-0813">Transport</keyword>
<dbReference type="GO" id="GO:0022900">
    <property type="term" value="P:electron transport chain"/>
    <property type="evidence" value="ECO:0007669"/>
    <property type="project" value="UniProtKB-UniRule"/>
</dbReference>
<feature type="transmembrane region" description="Helical" evidence="10">
    <location>
        <begin position="98"/>
        <end position="117"/>
    </location>
</feature>
<evidence type="ECO:0000256" key="9">
    <source>
        <dbReference type="ARBA" id="ARBA00023136"/>
    </source>
</evidence>
<evidence type="ECO:0000256" key="6">
    <source>
        <dbReference type="ARBA" id="ARBA00022967"/>
    </source>
</evidence>
<feature type="modified residue" description="FMN phosphoryl threonine" evidence="10">
    <location>
        <position position="167"/>
    </location>
</feature>
<dbReference type="PANTHER" id="PTHR30578:SF0">
    <property type="entry name" value="ION-TRANSLOCATING OXIDOREDUCTASE COMPLEX SUBUNIT D"/>
    <property type="match status" value="1"/>
</dbReference>
<comment type="similarity">
    <text evidence="10">Belongs to the NqrB/RnfD family.</text>
</comment>
<proteinExistence type="inferred from homology"/>
<evidence type="ECO:0000256" key="3">
    <source>
        <dbReference type="ARBA" id="ARBA00022630"/>
    </source>
</evidence>
<dbReference type="HAMAP" id="MF_00462">
    <property type="entry name" value="RsxD_RnfD"/>
    <property type="match status" value="1"/>
</dbReference>
<evidence type="ECO:0000256" key="1">
    <source>
        <dbReference type="ARBA" id="ARBA00022448"/>
    </source>
</evidence>
<dbReference type="InterPro" id="IPR004338">
    <property type="entry name" value="NqrB/RnfD"/>
</dbReference>
<keyword evidence="3 10" id="KW-0285">Flavoprotein</keyword>
<keyword evidence="10" id="KW-1003">Cell membrane</keyword>
<gene>
    <name evidence="10" type="primary">rnfD</name>
    <name evidence="11" type="ORF">LKD37_07625</name>
</gene>
<dbReference type="NCBIfam" id="TIGR01946">
    <property type="entry name" value="rnfD"/>
    <property type="match status" value="1"/>
</dbReference>
<keyword evidence="6 10" id="KW-1278">Translocase</keyword>
<keyword evidence="9 10" id="KW-0472">Membrane</keyword>
<comment type="subunit">
    <text evidence="10">The complex is composed of six subunits: RnfA, RnfB, RnfC, RnfD, RnfE and RnfG.</text>
</comment>
<dbReference type="Pfam" id="PF03116">
    <property type="entry name" value="NQR2_RnfD_RnfE"/>
    <property type="match status" value="1"/>
</dbReference>
<feature type="transmembrane region" description="Helical" evidence="10">
    <location>
        <begin position="190"/>
        <end position="213"/>
    </location>
</feature>
<evidence type="ECO:0000313" key="12">
    <source>
        <dbReference type="Proteomes" id="UP001199319"/>
    </source>
</evidence>
<keyword evidence="7 10" id="KW-0249">Electron transport</keyword>
<dbReference type="EMBL" id="JAJEPW010000018">
    <property type="protein sequence ID" value="MCC2129383.1"/>
    <property type="molecule type" value="Genomic_DNA"/>
</dbReference>